<dbReference type="EMBL" id="LT854260">
    <property type="protein sequence ID" value="SMR56833.1"/>
    <property type="molecule type" value="Genomic_DNA"/>
</dbReference>
<dbReference type="InterPro" id="IPR050121">
    <property type="entry name" value="Cytochrome_P450_monoxygenase"/>
</dbReference>
<name>A0A2H1GTI0_ZYMTR</name>
<accession>A0A2H1GTI0</accession>
<protein>
    <submittedName>
        <fullName evidence="9">Uncharacterized protein</fullName>
    </submittedName>
</protein>
<dbReference type="GO" id="GO:0004497">
    <property type="term" value="F:monooxygenase activity"/>
    <property type="evidence" value="ECO:0007669"/>
    <property type="project" value="UniProtKB-KW"/>
</dbReference>
<comment type="cofactor">
    <cofactor evidence="1 8">
        <name>heme</name>
        <dbReference type="ChEBI" id="CHEBI:30413"/>
    </cofactor>
</comment>
<dbReference type="Proteomes" id="UP000245764">
    <property type="component" value="Chromosome 8"/>
</dbReference>
<keyword evidence="5" id="KW-0560">Oxidoreductase</keyword>
<dbReference type="Pfam" id="PF00067">
    <property type="entry name" value="p450"/>
    <property type="match status" value="1"/>
</dbReference>
<dbReference type="SUPFAM" id="SSF48264">
    <property type="entry name" value="Cytochrome P450"/>
    <property type="match status" value="1"/>
</dbReference>
<dbReference type="GO" id="GO:0016705">
    <property type="term" value="F:oxidoreductase activity, acting on paired donors, with incorporation or reduction of molecular oxygen"/>
    <property type="evidence" value="ECO:0007669"/>
    <property type="project" value="InterPro"/>
</dbReference>
<dbReference type="PANTHER" id="PTHR24305:SF77">
    <property type="entry name" value="CYTOCHROME P450 MONOOXYGENASE"/>
    <property type="match status" value="1"/>
</dbReference>
<reference evidence="10" key="1">
    <citation type="submission" date="2017-05" db="EMBL/GenBank/DDBJ databases">
        <authorList>
            <person name="Song R."/>
            <person name="Chenine A.L."/>
            <person name="Ruprecht R.M."/>
        </authorList>
    </citation>
    <scope>NUCLEOTIDE SEQUENCE [LARGE SCALE GENOMIC DNA]</scope>
</reference>
<dbReference type="Gene3D" id="1.10.630.10">
    <property type="entry name" value="Cytochrome P450"/>
    <property type="match status" value="1"/>
</dbReference>
<feature type="binding site" description="axial binding residue" evidence="8">
    <location>
        <position position="444"/>
    </location>
    <ligand>
        <name>heme</name>
        <dbReference type="ChEBI" id="CHEBI:30413"/>
    </ligand>
    <ligandPart>
        <name>Fe</name>
        <dbReference type="ChEBI" id="CHEBI:18248"/>
    </ligandPart>
</feature>
<keyword evidence="3 8" id="KW-0349">Heme</keyword>
<dbReference type="PRINTS" id="PR00385">
    <property type="entry name" value="P450"/>
</dbReference>
<keyword evidence="4 8" id="KW-0479">Metal-binding</keyword>
<dbReference type="PANTHER" id="PTHR24305">
    <property type="entry name" value="CYTOCHROME P450"/>
    <property type="match status" value="1"/>
</dbReference>
<sequence>MSLLSAHNLLLAFSAFSLLLLIRLIVALFQNHAQLRDFKGPSLAAYTRFWIFKEEVAGRLPHSQRAALKQYGSPCRIGPNLLLTDDADLIRHMNAPGSRWTRSSWYEAMKMDPRQDNVFSTRDEKLHAELKAKEYGGYNSPSIEPLIDSLTSQLLTLISTHHPSQPFDLSSTIRYYVLDVLSTVAFAGPFGFMAQNRDLWSYQKTSNAFMLLLGLSANHTFFRSLLSHPFMQYLAAPKLTDTTGLGPALKFAREAVATRFGPHAEKEKEKKDLLGHFVAKGLSQLQCEVEAFLQIAAGSDSTTTVLRSTLFLLASNPIAYAALRAEVDAAVTSGTASRPVIKYTESFRLPYLQACIWEGARLYPPLFGLKSKTSPPDGETIKGVYYPPGTEVAICDDAVMRNPDVFGERVDVFEPERFLVEDEEVRARRLRTVEVVFGSGRFLCLGRGIAMMEINKAIFEIFKTFDLVVADPMRGIDMVRHNVHVQSEMNVVAYPRGR</sequence>
<evidence type="ECO:0000256" key="5">
    <source>
        <dbReference type="ARBA" id="ARBA00023002"/>
    </source>
</evidence>
<comment type="similarity">
    <text evidence="2">Belongs to the cytochrome P450 family.</text>
</comment>
<evidence type="ECO:0000256" key="2">
    <source>
        <dbReference type="ARBA" id="ARBA00010617"/>
    </source>
</evidence>
<evidence type="ECO:0000256" key="1">
    <source>
        <dbReference type="ARBA" id="ARBA00001971"/>
    </source>
</evidence>
<dbReference type="PRINTS" id="PR00463">
    <property type="entry name" value="EP450I"/>
</dbReference>
<evidence type="ECO:0000256" key="3">
    <source>
        <dbReference type="ARBA" id="ARBA00022617"/>
    </source>
</evidence>
<organism evidence="9 10">
    <name type="scientific">Zymoseptoria tritici ST99CH_1E4</name>
    <dbReference type="NCBI Taxonomy" id="1276532"/>
    <lineage>
        <taxon>Eukaryota</taxon>
        <taxon>Fungi</taxon>
        <taxon>Dikarya</taxon>
        <taxon>Ascomycota</taxon>
        <taxon>Pezizomycotina</taxon>
        <taxon>Dothideomycetes</taxon>
        <taxon>Dothideomycetidae</taxon>
        <taxon>Mycosphaerellales</taxon>
        <taxon>Mycosphaerellaceae</taxon>
        <taxon>Zymoseptoria</taxon>
    </lineage>
</organism>
<dbReference type="InterPro" id="IPR001128">
    <property type="entry name" value="Cyt_P450"/>
</dbReference>
<dbReference type="InterPro" id="IPR036396">
    <property type="entry name" value="Cyt_P450_sf"/>
</dbReference>
<keyword evidence="7" id="KW-0503">Monooxygenase</keyword>
<keyword evidence="6 8" id="KW-0408">Iron</keyword>
<proteinExistence type="inferred from homology"/>
<dbReference type="CDD" id="cd11060">
    <property type="entry name" value="CYP57A1-like"/>
    <property type="match status" value="1"/>
</dbReference>
<evidence type="ECO:0000256" key="7">
    <source>
        <dbReference type="ARBA" id="ARBA00023033"/>
    </source>
</evidence>
<evidence type="ECO:0000256" key="6">
    <source>
        <dbReference type="ARBA" id="ARBA00023004"/>
    </source>
</evidence>
<dbReference type="GO" id="GO:0020037">
    <property type="term" value="F:heme binding"/>
    <property type="evidence" value="ECO:0007669"/>
    <property type="project" value="InterPro"/>
</dbReference>
<evidence type="ECO:0000313" key="10">
    <source>
        <dbReference type="Proteomes" id="UP000245764"/>
    </source>
</evidence>
<dbReference type="InterPro" id="IPR002401">
    <property type="entry name" value="Cyt_P450_E_grp-I"/>
</dbReference>
<dbReference type="AlphaFoldDB" id="A0A2H1GTI0"/>
<gene>
    <name evidence="9" type="ORF">ZT1E4_G8430</name>
</gene>
<evidence type="ECO:0000256" key="8">
    <source>
        <dbReference type="PIRSR" id="PIRSR602401-1"/>
    </source>
</evidence>
<evidence type="ECO:0000256" key="4">
    <source>
        <dbReference type="ARBA" id="ARBA00022723"/>
    </source>
</evidence>
<dbReference type="GO" id="GO:0005506">
    <property type="term" value="F:iron ion binding"/>
    <property type="evidence" value="ECO:0007669"/>
    <property type="project" value="InterPro"/>
</dbReference>
<evidence type="ECO:0000313" key="9">
    <source>
        <dbReference type="EMBL" id="SMR56833.1"/>
    </source>
</evidence>